<gene>
    <name evidence="9" type="primary">Contig16747.g17840</name>
    <name evidence="9" type="ORF">STYLEM_18122</name>
</gene>
<dbReference type="GO" id="GO:0007019">
    <property type="term" value="P:microtubule depolymerization"/>
    <property type="evidence" value="ECO:0007669"/>
    <property type="project" value="TreeGrafter"/>
</dbReference>
<keyword evidence="2" id="KW-0963">Cytoplasm</keyword>
<sequence>MNRKKTKLLQEILTYTHEPTYNIRCADIDAKTYQLQIGDDQPSVSSYDFKDNNYPIAKAQQFSSEVTALCSNSANDAVFCGTLGGTIQMWNYKQNKKRSNNPRILLSGAIDTNVKIWDIRMKTCINTFKSHNEQITCVDISPDCFTIISGSQDGTIKLWDLKTNKLQRSMQVSNQGGYPSCLSFNPMDLCVAVGTSEKIIKYWELQDYSLVSQTNIENYIPQKLLFDKEGKYTYIGFYDCVKVYLLDDAKPKVLDIIPKGGFRDILDLKINADAGYLFTCEQSEQAMNQVILSNISLSDINFNPNVKPSAHIGMPNQMSIEQKPLHQQLRKGLSMEPNVSTQQSASKPSLLAKNGLNLMGHSQSQWNQDFLDKQQRPPSSQSIKTFYQQPKFDQPSDLKLEDFLNDASGIDIESDMKSIQEAVKDHNKIIFILKQRNEILQNMLKYWSKNDTQSTINCILTIKDPNIIADALGCTFADQSTRIETFNFDHAISILKKCEEILTADKFETHLTIAIKCVKNILQVFTERINTIVKTSLAMGEDFAKLSAEQMDRKTKCDQILERIEIISKSKGLKKLINLSKTNSNLLAKNIQMDMENLIRNCKNIPTTGTNGSFKNNFL</sequence>
<feature type="repeat" description="WD" evidence="6">
    <location>
        <begin position="99"/>
        <end position="127"/>
    </location>
</feature>
<evidence type="ECO:0000256" key="2">
    <source>
        <dbReference type="ARBA" id="ARBA00022490"/>
    </source>
</evidence>
<evidence type="ECO:0000256" key="4">
    <source>
        <dbReference type="ARBA" id="ARBA00022737"/>
    </source>
</evidence>
<keyword evidence="3 6" id="KW-0853">WD repeat</keyword>
<evidence type="ECO:0000313" key="9">
    <source>
        <dbReference type="EMBL" id="CDW88994.1"/>
    </source>
</evidence>
<dbReference type="InterPro" id="IPR015943">
    <property type="entry name" value="WD40/YVTN_repeat-like_dom_sf"/>
</dbReference>
<dbReference type="Pfam" id="PF13925">
    <property type="entry name" value="Katanin_con80"/>
    <property type="match status" value="1"/>
</dbReference>
<dbReference type="PROSITE" id="PS00678">
    <property type="entry name" value="WD_REPEATS_1"/>
    <property type="match status" value="1"/>
</dbReference>
<dbReference type="InterPro" id="IPR036322">
    <property type="entry name" value="WD40_repeat_dom_sf"/>
</dbReference>
<evidence type="ECO:0000256" key="5">
    <source>
        <dbReference type="ARBA" id="ARBA00023212"/>
    </source>
</evidence>
<dbReference type="SUPFAM" id="SSF50978">
    <property type="entry name" value="WD40 repeat-like"/>
    <property type="match status" value="1"/>
</dbReference>
<comment type="subcellular location">
    <subcellularLocation>
        <location evidence="1">Cytoplasm</location>
        <location evidence="1">Cytoskeleton</location>
    </subcellularLocation>
</comment>
<evidence type="ECO:0000256" key="7">
    <source>
        <dbReference type="SAM" id="MobiDB-lite"/>
    </source>
</evidence>
<dbReference type="EMBL" id="CCKQ01017122">
    <property type="protein sequence ID" value="CDW88994.1"/>
    <property type="molecule type" value="Genomic_DNA"/>
</dbReference>
<feature type="repeat" description="WD" evidence="6">
    <location>
        <begin position="128"/>
        <end position="169"/>
    </location>
</feature>
<evidence type="ECO:0000256" key="3">
    <source>
        <dbReference type="ARBA" id="ARBA00022574"/>
    </source>
</evidence>
<dbReference type="PROSITE" id="PS50082">
    <property type="entry name" value="WD_REPEATS_2"/>
    <property type="match status" value="2"/>
</dbReference>
<accession>A0A078B3H2</accession>
<evidence type="ECO:0000313" key="10">
    <source>
        <dbReference type="Proteomes" id="UP000039865"/>
    </source>
</evidence>
<dbReference type="PANTHER" id="PTHR19845">
    <property type="entry name" value="KATANIN P80 SUBUNIT"/>
    <property type="match status" value="1"/>
</dbReference>
<dbReference type="InterPro" id="IPR019775">
    <property type="entry name" value="WD40_repeat_CS"/>
</dbReference>
<keyword evidence="5" id="KW-0206">Cytoskeleton</keyword>
<dbReference type="PROSITE" id="PS50294">
    <property type="entry name" value="WD_REPEATS_REGION"/>
    <property type="match status" value="1"/>
</dbReference>
<organism evidence="9 10">
    <name type="scientific">Stylonychia lemnae</name>
    <name type="common">Ciliate</name>
    <dbReference type="NCBI Taxonomy" id="5949"/>
    <lineage>
        <taxon>Eukaryota</taxon>
        <taxon>Sar</taxon>
        <taxon>Alveolata</taxon>
        <taxon>Ciliophora</taxon>
        <taxon>Intramacronucleata</taxon>
        <taxon>Spirotrichea</taxon>
        <taxon>Stichotrichia</taxon>
        <taxon>Sporadotrichida</taxon>
        <taxon>Oxytrichidae</taxon>
        <taxon>Stylonychinae</taxon>
        <taxon>Stylonychia</taxon>
    </lineage>
</organism>
<evidence type="ECO:0000259" key="8">
    <source>
        <dbReference type="Pfam" id="PF13925"/>
    </source>
</evidence>
<dbReference type="InterPro" id="IPR001680">
    <property type="entry name" value="WD40_rpt"/>
</dbReference>
<protein>
    <submittedName>
        <fullName evidence="9">Katanin p80 wd40 repeat-containing subunit b1 homolog</fullName>
    </submittedName>
</protein>
<keyword evidence="10" id="KW-1185">Reference proteome</keyword>
<dbReference type="Proteomes" id="UP000039865">
    <property type="component" value="Unassembled WGS sequence"/>
</dbReference>
<dbReference type="InterPro" id="IPR028021">
    <property type="entry name" value="Katanin_C-terminal"/>
</dbReference>
<evidence type="ECO:0000256" key="1">
    <source>
        <dbReference type="ARBA" id="ARBA00004245"/>
    </source>
</evidence>
<name>A0A078B3H2_STYLE</name>
<dbReference type="InterPro" id="IPR020472">
    <property type="entry name" value="WD40_PAC1"/>
</dbReference>
<evidence type="ECO:0000256" key="6">
    <source>
        <dbReference type="PROSITE-ProRule" id="PRU00221"/>
    </source>
</evidence>
<dbReference type="GO" id="GO:0008352">
    <property type="term" value="C:katanin complex"/>
    <property type="evidence" value="ECO:0007669"/>
    <property type="project" value="TreeGrafter"/>
</dbReference>
<proteinExistence type="predicted"/>
<dbReference type="OMA" id="CWDLERD"/>
<dbReference type="Gene3D" id="2.130.10.10">
    <property type="entry name" value="YVTN repeat-like/Quinoprotein amine dehydrogenase"/>
    <property type="match status" value="1"/>
</dbReference>
<dbReference type="PANTHER" id="PTHR19845:SF0">
    <property type="entry name" value="KATANIN P80 WD40 REPEAT-CONTAINING SUBUNIT B1"/>
    <property type="match status" value="1"/>
</dbReference>
<reference evidence="9 10" key="1">
    <citation type="submission" date="2014-06" db="EMBL/GenBank/DDBJ databases">
        <authorList>
            <person name="Swart Estienne"/>
        </authorList>
    </citation>
    <scope>NUCLEOTIDE SEQUENCE [LARGE SCALE GENOMIC DNA]</scope>
    <source>
        <strain evidence="9 10">130c</strain>
    </source>
</reference>
<feature type="domain" description="Katanin p80 subunit C-terminal" evidence="8">
    <location>
        <begin position="424"/>
        <end position="570"/>
    </location>
</feature>
<feature type="region of interest" description="Disordered" evidence="7">
    <location>
        <begin position="326"/>
        <end position="347"/>
    </location>
</feature>
<dbReference type="AlphaFoldDB" id="A0A078B3H2"/>
<dbReference type="InParanoid" id="A0A078B3H2"/>
<dbReference type="GO" id="GO:0008017">
    <property type="term" value="F:microtubule binding"/>
    <property type="evidence" value="ECO:0007669"/>
    <property type="project" value="InterPro"/>
</dbReference>
<dbReference type="PRINTS" id="PR00320">
    <property type="entry name" value="GPROTEINBRPT"/>
</dbReference>
<feature type="compositionally biased region" description="Polar residues" evidence="7">
    <location>
        <begin position="337"/>
        <end position="347"/>
    </location>
</feature>
<dbReference type="SMART" id="SM00320">
    <property type="entry name" value="WD40"/>
    <property type="match status" value="3"/>
</dbReference>
<dbReference type="OrthoDB" id="538223at2759"/>
<dbReference type="Pfam" id="PF00400">
    <property type="entry name" value="WD40"/>
    <property type="match status" value="1"/>
</dbReference>
<keyword evidence="4" id="KW-0677">Repeat</keyword>